<feature type="signal peptide" evidence="2">
    <location>
        <begin position="1"/>
        <end position="18"/>
    </location>
</feature>
<dbReference type="Proteomes" id="UP001648503">
    <property type="component" value="Unassembled WGS sequence"/>
</dbReference>
<sequence>MQLFHMFSFAVVASYAAALPEPAGLSKRHSNNANTNSASGLEARSYQPGLNSFKGSATLMSLERRDDFWGPPEGDDGSDTPPPPGTRGIKKILYDAFKRGNFSSANISSTIDEVGDGMVHFYVDGPKAGVAIGGPAGDMLAEYIRKVDYVDTALNRWMGIERENIIDAIKLAMGEAEFSKIAKNFFITLAALGAEVYTNERDAAITISNIVNHIKTPIQNVETMNALFNVALNIRMQLVDRLRSRLEGYAIAKILYGYLSKLVASIMKFITDQQGLYEKIIKALKAPPPK</sequence>
<feature type="chain" id="PRO_5045946540" evidence="2">
    <location>
        <begin position="19"/>
        <end position="290"/>
    </location>
</feature>
<evidence type="ECO:0000256" key="1">
    <source>
        <dbReference type="SAM" id="MobiDB-lite"/>
    </source>
</evidence>
<evidence type="ECO:0000256" key="2">
    <source>
        <dbReference type="SAM" id="SignalP"/>
    </source>
</evidence>
<proteinExistence type="predicted"/>
<gene>
    <name evidence="3" type="ORF">BASA50_010299</name>
</gene>
<organism evidence="3 4">
    <name type="scientific">Batrachochytrium salamandrivorans</name>
    <dbReference type="NCBI Taxonomy" id="1357716"/>
    <lineage>
        <taxon>Eukaryota</taxon>
        <taxon>Fungi</taxon>
        <taxon>Fungi incertae sedis</taxon>
        <taxon>Chytridiomycota</taxon>
        <taxon>Chytridiomycota incertae sedis</taxon>
        <taxon>Chytridiomycetes</taxon>
        <taxon>Rhizophydiales</taxon>
        <taxon>Rhizophydiales incertae sedis</taxon>
        <taxon>Batrachochytrium</taxon>
    </lineage>
</organism>
<keyword evidence="2" id="KW-0732">Signal</keyword>
<feature type="region of interest" description="Disordered" evidence="1">
    <location>
        <begin position="65"/>
        <end position="85"/>
    </location>
</feature>
<comment type="caution">
    <text evidence="3">The sequence shown here is derived from an EMBL/GenBank/DDBJ whole genome shotgun (WGS) entry which is preliminary data.</text>
</comment>
<reference evidence="3 4" key="1">
    <citation type="submission" date="2021-02" db="EMBL/GenBank/DDBJ databases">
        <title>Variation within the Batrachochytrium salamandrivorans European outbreak.</title>
        <authorList>
            <person name="Kelly M."/>
            <person name="Pasmans F."/>
            <person name="Shea T.P."/>
            <person name="Munoz J.F."/>
            <person name="Carranza S."/>
            <person name="Cuomo C.A."/>
            <person name="Martel A."/>
        </authorList>
    </citation>
    <scope>NUCLEOTIDE SEQUENCE [LARGE SCALE GENOMIC DNA]</scope>
    <source>
        <strain evidence="3 4">AMFP18/2</strain>
    </source>
</reference>
<protein>
    <submittedName>
        <fullName evidence="3">Uncharacterized protein</fullName>
    </submittedName>
</protein>
<accession>A0ABQ8EYU1</accession>
<evidence type="ECO:0000313" key="3">
    <source>
        <dbReference type="EMBL" id="KAH6589015.1"/>
    </source>
</evidence>
<dbReference type="EMBL" id="JAFCIX010000477">
    <property type="protein sequence ID" value="KAH6589015.1"/>
    <property type="molecule type" value="Genomic_DNA"/>
</dbReference>
<keyword evidence="4" id="KW-1185">Reference proteome</keyword>
<name>A0ABQ8EYU1_9FUNG</name>
<evidence type="ECO:0000313" key="4">
    <source>
        <dbReference type="Proteomes" id="UP001648503"/>
    </source>
</evidence>
<feature type="region of interest" description="Disordered" evidence="1">
    <location>
        <begin position="23"/>
        <end position="45"/>
    </location>
</feature>